<protein>
    <submittedName>
        <fullName evidence="1">Uncharacterized protein</fullName>
    </submittedName>
</protein>
<evidence type="ECO:0000313" key="1">
    <source>
        <dbReference type="EMBL" id="KAJ1103523.1"/>
    </source>
</evidence>
<dbReference type="EMBL" id="JANPWB010000013">
    <property type="protein sequence ID" value="KAJ1103523.1"/>
    <property type="molecule type" value="Genomic_DNA"/>
</dbReference>
<keyword evidence="2" id="KW-1185">Reference proteome</keyword>
<organism evidence="1 2">
    <name type="scientific">Pleurodeles waltl</name>
    <name type="common">Iberian ribbed newt</name>
    <dbReference type="NCBI Taxonomy" id="8319"/>
    <lineage>
        <taxon>Eukaryota</taxon>
        <taxon>Metazoa</taxon>
        <taxon>Chordata</taxon>
        <taxon>Craniata</taxon>
        <taxon>Vertebrata</taxon>
        <taxon>Euteleostomi</taxon>
        <taxon>Amphibia</taxon>
        <taxon>Batrachia</taxon>
        <taxon>Caudata</taxon>
        <taxon>Salamandroidea</taxon>
        <taxon>Salamandridae</taxon>
        <taxon>Pleurodelinae</taxon>
        <taxon>Pleurodeles</taxon>
    </lineage>
</organism>
<name>A0AAV7MJ56_PLEWA</name>
<dbReference type="AlphaFoldDB" id="A0AAV7MJ56"/>
<dbReference type="Proteomes" id="UP001066276">
    <property type="component" value="Chromosome 9"/>
</dbReference>
<evidence type="ECO:0000313" key="2">
    <source>
        <dbReference type="Proteomes" id="UP001066276"/>
    </source>
</evidence>
<comment type="caution">
    <text evidence="1">The sequence shown here is derived from an EMBL/GenBank/DDBJ whole genome shotgun (WGS) entry which is preliminary data.</text>
</comment>
<sequence length="329" mass="36047">MDAQRCTQEGTQPALVLASLWMPSFALRKVHSLHWCLHRCGCPALHSGRYTACTGACIVMDAQLCTQEGTQPALVLASLWMPSFALRKVHSLHWCLHRYGCPALHSGRYTACTGASIVVDTQLCTQEGTQPALVLASLWMPSFALRKVHSLHWCLHRCGCPALHSGRYTACTGACIVVDVQLCTQEATQPAPVLASLWMPSFALRKLHSLHRCLHRCGCPVLHSGSYTACTGACIVVDDQLRTQEATQPAPVLASLWMPSLALRKVHSLHRCLHRYGCPALHSGRYTACTDACIVVDVQLCTQEATQPALVLASLWMPSFALRKVHSLH</sequence>
<proteinExistence type="predicted"/>
<gene>
    <name evidence="1" type="ORF">NDU88_000945</name>
</gene>
<accession>A0AAV7MJ56</accession>
<reference evidence="1" key="1">
    <citation type="journal article" date="2022" name="bioRxiv">
        <title>Sequencing and chromosome-scale assembly of the giantPleurodeles waltlgenome.</title>
        <authorList>
            <person name="Brown T."/>
            <person name="Elewa A."/>
            <person name="Iarovenko S."/>
            <person name="Subramanian E."/>
            <person name="Araus A.J."/>
            <person name="Petzold A."/>
            <person name="Susuki M."/>
            <person name="Suzuki K.-i.T."/>
            <person name="Hayashi T."/>
            <person name="Toyoda A."/>
            <person name="Oliveira C."/>
            <person name="Osipova E."/>
            <person name="Leigh N.D."/>
            <person name="Simon A."/>
            <person name="Yun M.H."/>
        </authorList>
    </citation>
    <scope>NUCLEOTIDE SEQUENCE</scope>
    <source>
        <strain evidence="1">20211129_DDA</strain>
        <tissue evidence="1">Liver</tissue>
    </source>
</reference>